<dbReference type="Proteomes" id="UP000295818">
    <property type="component" value="Unassembled WGS sequence"/>
</dbReference>
<feature type="region of interest" description="Disordered" evidence="1">
    <location>
        <begin position="1"/>
        <end position="27"/>
    </location>
</feature>
<feature type="compositionally biased region" description="Low complexity" evidence="1">
    <location>
        <begin position="15"/>
        <end position="27"/>
    </location>
</feature>
<dbReference type="EMBL" id="SLWM01000038">
    <property type="protein sequence ID" value="TCO09934.1"/>
    <property type="molecule type" value="Genomic_DNA"/>
</dbReference>
<name>A0ABY2B9U2_9ACTN</name>
<feature type="region of interest" description="Disordered" evidence="1">
    <location>
        <begin position="43"/>
        <end position="63"/>
    </location>
</feature>
<dbReference type="RefSeq" id="WP_132196964.1">
    <property type="nucleotide sequence ID" value="NZ_SLWM01000038.1"/>
</dbReference>
<evidence type="ECO:0000313" key="2">
    <source>
        <dbReference type="EMBL" id="TCO09934.1"/>
    </source>
</evidence>
<accession>A0ABY2B9U2</accession>
<organism evidence="2 3">
    <name type="scientific">Kribbella orskensis</name>
    <dbReference type="NCBI Taxonomy" id="2512216"/>
    <lineage>
        <taxon>Bacteria</taxon>
        <taxon>Bacillati</taxon>
        <taxon>Actinomycetota</taxon>
        <taxon>Actinomycetes</taxon>
        <taxon>Propionibacteriales</taxon>
        <taxon>Kribbellaceae</taxon>
        <taxon>Kribbella</taxon>
    </lineage>
</organism>
<evidence type="ECO:0000256" key="1">
    <source>
        <dbReference type="SAM" id="MobiDB-lite"/>
    </source>
</evidence>
<reference evidence="2 3" key="1">
    <citation type="journal article" date="2015" name="Stand. Genomic Sci.">
        <title>Genomic Encyclopedia of Bacterial and Archaeal Type Strains, Phase III: the genomes of soil and plant-associated and newly described type strains.</title>
        <authorList>
            <person name="Whitman W.B."/>
            <person name="Woyke T."/>
            <person name="Klenk H.P."/>
            <person name="Zhou Y."/>
            <person name="Lilburn T.G."/>
            <person name="Beck B.J."/>
            <person name="De Vos P."/>
            <person name="Vandamme P."/>
            <person name="Eisen J.A."/>
            <person name="Garrity G."/>
            <person name="Hugenholtz P."/>
            <person name="Kyrpides N.C."/>
        </authorList>
    </citation>
    <scope>NUCLEOTIDE SEQUENCE [LARGE SCALE GENOMIC DNA]</scope>
    <source>
        <strain evidence="2 3">VKM Ac-2538</strain>
    </source>
</reference>
<feature type="compositionally biased region" description="Basic and acidic residues" evidence="1">
    <location>
        <begin position="1"/>
        <end position="14"/>
    </location>
</feature>
<feature type="compositionally biased region" description="Basic and acidic residues" evidence="1">
    <location>
        <begin position="52"/>
        <end position="63"/>
    </location>
</feature>
<comment type="caution">
    <text evidence="2">The sequence shown here is derived from an EMBL/GenBank/DDBJ whole genome shotgun (WGS) entry which is preliminary data.</text>
</comment>
<gene>
    <name evidence="2" type="ORF">EV644_13813</name>
</gene>
<proteinExistence type="predicted"/>
<sequence>MGEIDKARIRRDAQRTAAGRQTAAQSRTEQALLRYLGVEMYEASRAAQSTPDKPETEHSTGKE</sequence>
<keyword evidence="3" id="KW-1185">Reference proteome</keyword>
<protein>
    <submittedName>
        <fullName evidence="2">Uncharacterized protein</fullName>
    </submittedName>
</protein>
<evidence type="ECO:0000313" key="3">
    <source>
        <dbReference type="Proteomes" id="UP000295818"/>
    </source>
</evidence>